<dbReference type="PROSITE" id="PS50878">
    <property type="entry name" value="RT_POL"/>
    <property type="match status" value="1"/>
</dbReference>
<dbReference type="Proteomes" id="UP000230750">
    <property type="component" value="Unassembled WGS sequence"/>
</dbReference>
<evidence type="ECO:0000313" key="2">
    <source>
        <dbReference type="EMBL" id="PIK41641.1"/>
    </source>
</evidence>
<reference evidence="2 3" key="1">
    <citation type="journal article" date="2017" name="PLoS Biol.">
        <title>The sea cucumber genome provides insights into morphological evolution and visceral regeneration.</title>
        <authorList>
            <person name="Zhang X."/>
            <person name="Sun L."/>
            <person name="Yuan J."/>
            <person name="Sun Y."/>
            <person name="Gao Y."/>
            <person name="Zhang L."/>
            <person name="Li S."/>
            <person name="Dai H."/>
            <person name="Hamel J.F."/>
            <person name="Liu C."/>
            <person name="Yu Y."/>
            <person name="Liu S."/>
            <person name="Lin W."/>
            <person name="Guo K."/>
            <person name="Jin S."/>
            <person name="Xu P."/>
            <person name="Storey K.B."/>
            <person name="Huan P."/>
            <person name="Zhang T."/>
            <person name="Zhou Y."/>
            <person name="Zhang J."/>
            <person name="Lin C."/>
            <person name="Li X."/>
            <person name="Xing L."/>
            <person name="Huo D."/>
            <person name="Sun M."/>
            <person name="Wang L."/>
            <person name="Mercier A."/>
            <person name="Li F."/>
            <person name="Yang H."/>
            <person name="Xiang J."/>
        </authorList>
    </citation>
    <scope>NUCLEOTIDE SEQUENCE [LARGE SCALE GENOMIC DNA]</scope>
    <source>
        <strain evidence="2">Shaxun</strain>
        <tissue evidence="2">Muscle</tissue>
    </source>
</reference>
<keyword evidence="2" id="KW-0808">Transferase</keyword>
<dbReference type="OrthoDB" id="6155763at2759"/>
<dbReference type="GO" id="GO:0003964">
    <property type="term" value="F:RNA-directed DNA polymerase activity"/>
    <property type="evidence" value="ECO:0007669"/>
    <property type="project" value="UniProtKB-KW"/>
</dbReference>
<keyword evidence="3" id="KW-1185">Reference proteome</keyword>
<name>A0A2G8K0V6_STIJA</name>
<comment type="caution">
    <text evidence="2">The sequence shown here is derived from an EMBL/GenBank/DDBJ whole genome shotgun (WGS) entry which is preliminary data.</text>
</comment>
<organism evidence="2 3">
    <name type="scientific">Stichopus japonicus</name>
    <name type="common">Sea cucumber</name>
    <dbReference type="NCBI Taxonomy" id="307972"/>
    <lineage>
        <taxon>Eukaryota</taxon>
        <taxon>Metazoa</taxon>
        <taxon>Echinodermata</taxon>
        <taxon>Eleutherozoa</taxon>
        <taxon>Echinozoa</taxon>
        <taxon>Holothuroidea</taxon>
        <taxon>Aspidochirotacea</taxon>
        <taxon>Aspidochirotida</taxon>
        <taxon>Stichopodidae</taxon>
        <taxon>Apostichopus</taxon>
    </lineage>
</organism>
<evidence type="ECO:0000313" key="3">
    <source>
        <dbReference type="Proteomes" id="UP000230750"/>
    </source>
</evidence>
<proteinExistence type="predicted"/>
<protein>
    <submittedName>
        <fullName evidence="2">Reverse transcriptase</fullName>
    </submittedName>
</protein>
<gene>
    <name evidence="2" type="ORF">BSL78_21507</name>
</gene>
<keyword evidence="2" id="KW-0695">RNA-directed DNA polymerase</keyword>
<accession>A0A2G8K0V6</accession>
<dbReference type="EMBL" id="MRZV01001001">
    <property type="protein sequence ID" value="PIK41641.1"/>
    <property type="molecule type" value="Genomic_DNA"/>
</dbReference>
<dbReference type="PANTHER" id="PTHR33332">
    <property type="entry name" value="REVERSE TRANSCRIPTASE DOMAIN-CONTAINING PROTEIN"/>
    <property type="match status" value="1"/>
</dbReference>
<sequence length="344" mass="38329">MSSKTCKSDILPTPLLKAVLGVVVNPLTKIVNFSLENGMFANEWKKAIIRPLIKKHGVDLHLSNYRPVSHLPFLSKVVEKVEVLGNEYGLGEMSLEWFANYLSDRQCCVNINGSLSSSKRLDFSVPQGSLSGPVLYSVYSSTLRYVIPDSFQLHGYADDHAIKQSHKPTFDEANTVRNEISTTMRDVKVWMDQNRLKLNETKTEYMQVGSKKLLSKCALDSICINNTTVNSSNCVKYLGTYLDSHLTLKTHIAAKCRAAIAGLRLVRNIRHLLTKDACHTIVLGLVISHLDYANSLYANLPNVVIMMLQRIQNMAAKLVLKRGKEDALASHQTKNSAQNINAGL</sequence>
<evidence type="ECO:0000259" key="1">
    <source>
        <dbReference type="PROSITE" id="PS50878"/>
    </source>
</evidence>
<dbReference type="Pfam" id="PF00078">
    <property type="entry name" value="RVT_1"/>
    <property type="match status" value="1"/>
</dbReference>
<keyword evidence="2" id="KW-0548">Nucleotidyltransferase</keyword>
<dbReference type="AlphaFoldDB" id="A0A2G8K0V6"/>
<feature type="domain" description="Reverse transcriptase" evidence="1">
    <location>
        <begin position="1"/>
        <end position="242"/>
    </location>
</feature>
<dbReference type="STRING" id="307972.A0A2G8K0V6"/>
<dbReference type="InterPro" id="IPR000477">
    <property type="entry name" value="RT_dom"/>
</dbReference>